<accession>A0A1D2N139</accession>
<gene>
    <name evidence="2" type="ORF">Ocin01_07908</name>
</gene>
<sequence length="47" mass="5329">MWEDPLIRRRGMDSDFDGKSSDMGMSSPNFSLTSPGMSMNVYRHVTT</sequence>
<evidence type="ECO:0000313" key="2">
    <source>
        <dbReference type="EMBL" id="ODM98774.1"/>
    </source>
</evidence>
<feature type="region of interest" description="Disordered" evidence="1">
    <location>
        <begin position="1"/>
        <end position="32"/>
    </location>
</feature>
<organism evidence="2 3">
    <name type="scientific">Orchesella cincta</name>
    <name type="common">Springtail</name>
    <name type="synonym">Podura cincta</name>
    <dbReference type="NCBI Taxonomy" id="48709"/>
    <lineage>
        <taxon>Eukaryota</taxon>
        <taxon>Metazoa</taxon>
        <taxon>Ecdysozoa</taxon>
        <taxon>Arthropoda</taxon>
        <taxon>Hexapoda</taxon>
        <taxon>Collembola</taxon>
        <taxon>Entomobryomorpha</taxon>
        <taxon>Entomobryoidea</taxon>
        <taxon>Orchesellidae</taxon>
        <taxon>Orchesellinae</taxon>
        <taxon>Orchesella</taxon>
    </lineage>
</organism>
<comment type="caution">
    <text evidence="2">The sequence shown here is derived from an EMBL/GenBank/DDBJ whole genome shotgun (WGS) entry which is preliminary data.</text>
</comment>
<evidence type="ECO:0000256" key="1">
    <source>
        <dbReference type="SAM" id="MobiDB-lite"/>
    </source>
</evidence>
<name>A0A1D2N139_ORCCI</name>
<dbReference type="Proteomes" id="UP000094527">
    <property type="component" value="Unassembled WGS sequence"/>
</dbReference>
<dbReference type="EMBL" id="LJIJ01000323">
    <property type="protein sequence ID" value="ODM98774.1"/>
    <property type="molecule type" value="Genomic_DNA"/>
</dbReference>
<reference evidence="2 3" key="1">
    <citation type="journal article" date="2016" name="Genome Biol. Evol.">
        <title>Gene Family Evolution Reflects Adaptation to Soil Environmental Stressors in the Genome of the Collembolan Orchesella cincta.</title>
        <authorList>
            <person name="Faddeeva-Vakhrusheva A."/>
            <person name="Derks M.F."/>
            <person name="Anvar S.Y."/>
            <person name="Agamennone V."/>
            <person name="Suring W."/>
            <person name="Smit S."/>
            <person name="van Straalen N.M."/>
            <person name="Roelofs D."/>
        </authorList>
    </citation>
    <scope>NUCLEOTIDE SEQUENCE [LARGE SCALE GENOMIC DNA]</scope>
    <source>
        <tissue evidence="2">Mixed pool</tissue>
    </source>
</reference>
<feature type="compositionally biased region" description="Polar residues" evidence="1">
    <location>
        <begin position="23"/>
        <end position="32"/>
    </location>
</feature>
<dbReference type="AlphaFoldDB" id="A0A1D2N139"/>
<evidence type="ECO:0000313" key="3">
    <source>
        <dbReference type="Proteomes" id="UP000094527"/>
    </source>
</evidence>
<feature type="compositionally biased region" description="Basic and acidic residues" evidence="1">
    <location>
        <begin position="1"/>
        <end position="20"/>
    </location>
</feature>
<protein>
    <submittedName>
        <fullName evidence="2">Uncharacterized protein</fullName>
    </submittedName>
</protein>
<proteinExistence type="predicted"/>
<keyword evidence="3" id="KW-1185">Reference proteome</keyword>